<dbReference type="AlphaFoldDB" id="A0A0E2Z106"/>
<dbReference type="InterPro" id="IPR050545">
    <property type="entry name" value="Mycobact_MmpL"/>
</dbReference>
<dbReference type="SUPFAM" id="SSF82866">
    <property type="entry name" value="Multidrug efflux transporter AcrB transmembrane domain"/>
    <property type="match status" value="2"/>
</dbReference>
<feature type="transmembrane region" description="Helical" evidence="6">
    <location>
        <begin position="796"/>
        <end position="814"/>
    </location>
</feature>
<dbReference type="InterPro" id="IPR004869">
    <property type="entry name" value="MMPL_dom"/>
</dbReference>
<dbReference type="InterPro" id="IPR000731">
    <property type="entry name" value="SSD"/>
</dbReference>
<dbReference type="NCBIfam" id="TIGR03480">
    <property type="entry name" value="HpnN"/>
    <property type="match status" value="1"/>
</dbReference>
<evidence type="ECO:0000256" key="3">
    <source>
        <dbReference type="ARBA" id="ARBA00022692"/>
    </source>
</evidence>
<feature type="transmembrane region" description="Helical" evidence="6">
    <location>
        <begin position="288"/>
        <end position="309"/>
    </location>
</feature>
<keyword evidence="3 6" id="KW-0812">Transmembrane</keyword>
<evidence type="ECO:0000313" key="8">
    <source>
        <dbReference type="EMBL" id="KFI19333.1"/>
    </source>
</evidence>
<dbReference type="PANTHER" id="PTHR33406:SF13">
    <property type="entry name" value="MEMBRANE PROTEIN YDFJ"/>
    <property type="match status" value="1"/>
</dbReference>
<protein>
    <submittedName>
        <fullName evidence="8">Hopanoid biosynthesis associated RND transporter like protein HpnN</fullName>
    </submittedName>
</protein>
<keyword evidence="2" id="KW-1003">Cell membrane</keyword>
<evidence type="ECO:0000256" key="2">
    <source>
        <dbReference type="ARBA" id="ARBA00022475"/>
    </source>
</evidence>
<feature type="transmembrane region" description="Helical" evidence="6">
    <location>
        <begin position="345"/>
        <end position="368"/>
    </location>
</feature>
<comment type="caution">
    <text evidence="8">The sequence shown here is derived from an EMBL/GenBank/DDBJ whole genome shotgun (WGS) entry which is preliminary data.</text>
</comment>
<accession>A0A0E2Z106</accession>
<gene>
    <name evidence="8" type="ORF">IB75_09285</name>
</gene>
<dbReference type="Gene3D" id="1.20.1640.10">
    <property type="entry name" value="Multidrug efflux transporter AcrB transmembrane domain"/>
    <property type="match status" value="2"/>
</dbReference>
<evidence type="ECO:0000256" key="5">
    <source>
        <dbReference type="ARBA" id="ARBA00023136"/>
    </source>
</evidence>
<sequence>MPPPHSNHYGTNSRYIKNANGFLTSWVGWVYRLAPWVLIIIFLLTGGVFYYTVENLGVDTDTANILSPDLPFRQSNERYTHLFPQYEDTLIIVIEGNVPERIWEGSKQLAAKLEASDTLFKRVYLPQANNFFERYGLMYLSLSELEKTTDSLAQAQPFLGRLTQDPSLGGLLDMLNEVINAKQAGDTNLELQPILGPISQAVESILSGQPNILSWQALMSPDETASSKEQRQFIIAQPRMDFNQILPAGPAIEAVRAFSEELQLDSLHGLQVRITGDVALSHEELESAIAGAKIAGLLAILMTGVLLLLGLRSISLVLATLVTLVIGLILTAGFATVTIGHLNLISTAFAVLYIGLGTAYAIHFCLRYQRLIQAGLGQPEALSVTASEVGTALTLCALTTAIGFYAFIPTDFAGVSELGIIAGTGMFISLALTLTFLPALLRLLPMPSSTRSRGARGKTLSFLSNIPIDYRRQLLGSGLILGLGALILLPQSHFDYNPLNLRNPNSESVSTLLELIDTETIPPLSAIVLASDARKAQQLADQLRQLDTVGTVVTVQDFIPKKQEEKLAIIDEMALLLGPLLGPSEWESKTKTEQKYITLRRFLQTLDNYLASSTPPPSPAAYQLAENFRQLLNRLKQSNLVAQKQLLLTLQHNLLATLPDNLTRLGQSLQAGPISLGTLPPDLRRRWITPAGIQRIEVFPKEGLNINDTTSLRHFVNDIHNLAPSATGALILSFRSGETIVAAFQQAFIYALIAITIVLLFLLRSPRDAILVLIPLLLAGVMLGAAMVILDTPFNFANIIALPLILGIGVDNGIHMVWRVRQAPPKTGNPLQTSTALAVILSALVTVCSFGNLLFASHPGMASMGLLLSVGVALTLLCTLLLLPALLLATQNRFSLAGEKK</sequence>
<feature type="transmembrane region" description="Helical" evidence="6">
    <location>
        <begin position="770"/>
        <end position="790"/>
    </location>
</feature>
<dbReference type="OrthoDB" id="7067407at2"/>
<feature type="transmembrane region" description="Helical" evidence="6">
    <location>
        <begin position="420"/>
        <end position="444"/>
    </location>
</feature>
<keyword evidence="4 6" id="KW-1133">Transmembrane helix</keyword>
<dbReference type="EMBL" id="JPGN01000055">
    <property type="protein sequence ID" value="KFI19333.1"/>
    <property type="molecule type" value="Genomic_DNA"/>
</dbReference>
<dbReference type="Pfam" id="PF03176">
    <property type="entry name" value="MMPL"/>
    <property type="match status" value="2"/>
</dbReference>
<dbReference type="Proteomes" id="UP000028839">
    <property type="component" value="Unassembled WGS sequence"/>
</dbReference>
<evidence type="ECO:0000259" key="7">
    <source>
        <dbReference type="PROSITE" id="PS50156"/>
    </source>
</evidence>
<dbReference type="PANTHER" id="PTHR33406">
    <property type="entry name" value="MEMBRANE PROTEIN MJ1562-RELATED"/>
    <property type="match status" value="1"/>
</dbReference>
<feature type="transmembrane region" description="Helical" evidence="6">
    <location>
        <begin position="474"/>
        <end position="494"/>
    </location>
</feature>
<name>A0A0E2Z106_9GAMM</name>
<reference evidence="8 9" key="1">
    <citation type="submission" date="2014-07" db="EMBL/GenBank/DDBJ databases">
        <title>Comparative analysis of Nitrosococcus oceani genome inventories of strains from Pacific and Atlantic gyres.</title>
        <authorList>
            <person name="Lim C.K."/>
            <person name="Wang L."/>
            <person name="Sayavedra-Soto L.A."/>
            <person name="Klotz M.G."/>
        </authorList>
    </citation>
    <scope>NUCLEOTIDE SEQUENCE [LARGE SCALE GENOMIC DNA]</scope>
    <source>
        <strain evidence="8 9">C-27</strain>
    </source>
</reference>
<feature type="transmembrane region" description="Helical" evidence="6">
    <location>
        <begin position="835"/>
        <end position="855"/>
    </location>
</feature>
<dbReference type="InterPro" id="IPR017841">
    <property type="entry name" value="Hopanoid_biosynth_HpnN"/>
</dbReference>
<proteinExistence type="predicted"/>
<feature type="transmembrane region" description="Helical" evidence="6">
    <location>
        <begin position="389"/>
        <end position="408"/>
    </location>
</feature>
<evidence type="ECO:0000256" key="1">
    <source>
        <dbReference type="ARBA" id="ARBA00004651"/>
    </source>
</evidence>
<dbReference type="PROSITE" id="PS50156">
    <property type="entry name" value="SSD"/>
    <property type="match status" value="1"/>
</dbReference>
<dbReference type="HOGENOM" id="CLU_009099_0_0_6"/>
<keyword evidence="5 6" id="KW-0472">Membrane</keyword>
<organism evidence="8 9">
    <name type="scientific">Nitrosococcus oceani C-27</name>
    <dbReference type="NCBI Taxonomy" id="314279"/>
    <lineage>
        <taxon>Bacteria</taxon>
        <taxon>Pseudomonadati</taxon>
        <taxon>Pseudomonadota</taxon>
        <taxon>Gammaproteobacteria</taxon>
        <taxon>Chromatiales</taxon>
        <taxon>Chromatiaceae</taxon>
        <taxon>Nitrosococcus</taxon>
    </lineage>
</organism>
<feature type="transmembrane region" description="Helical" evidence="6">
    <location>
        <begin position="867"/>
        <end position="890"/>
    </location>
</feature>
<feature type="transmembrane region" description="Helical" evidence="6">
    <location>
        <begin position="316"/>
        <end position="339"/>
    </location>
</feature>
<comment type="subcellular location">
    <subcellularLocation>
        <location evidence="1">Cell membrane</location>
        <topology evidence="1">Multi-pass membrane protein</topology>
    </subcellularLocation>
</comment>
<feature type="transmembrane region" description="Helical" evidence="6">
    <location>
        <begin position="743"/>
        <end position="763"/>
    </location>
</feature>
<evidence type="ECO:0000313" key="9">
    <source>
        <dbReference type="Proteomes" id="UP000028839"/>
    </source>
</evidence>
<dbReference type="GO" id="GO:0005886">
    <property type="term" value="C:plasma membrane"/>
    <property type="evidence" value="ECO:0007669"/>
    <property type="project" value="UniProtKB-SubCell"/>
</dbReference>
<evidence type="ECO:0000256" key="4">
    <source>
        <dbReference type="ARBA" id="ARBA00022989"/>
    </source>
</evidence>
<feature type="domain" description="SSD" evidence="7">
    <location>
        <begin position="315"/>
        <end position="443"/>
    </location>
</feature>
<evidence type="ECO:0000256" key="6">
    <source>
        <dbReference type="SAM" id="Phobius"/>
    </source>
</evidence>